<protein>
    <submittedName>
        <fullName evidence="4">Prepilin peptidase</fullName>
    </submittedName>
</protein>
<dbReference type="EMBL" id="JAEPBG010000001">
    <property type="protein sequence ID" value="MBK4733811.1"/>
    <property type="molecule type" value="Genomic_DNA"/>
</dbReference>
<comment type="similarity">
    <text evidence="1">Belongs to the peptidase A24 family.</text>
</comment>
<reference evidence="4" key="1">
    <citation type="submission" date="2021-01" db="EMBL/GenBank/DDBJ databases">
        <title>Genome sequence of strain Noviherbaspirillum sp. DKR-6.</title>
        <authorList>
            <person name="Chaudhary D.K."/>
        </authorList>
    </citation>
    <scope>NUCLEOTIDE SEQUENCE</scope>
    <source>
        <strain evidence="4">DKR-6</strain>
    </source>
</reference>
<evidence type="ECO:0000256" key="2">
    <source>
        <dbReference type="SAM" id="Phobius"/>
    </source>
</evidence>
<evidence type="ECO:0000313" key="5">
    <source>
        <dbReference type="Proteomes" id="UP000622890"/>
    </source>
</evidence>
<dbReference type="Proteomes" id="UP000622890">
    <property type="component" value="Unassembled WGS sequence"/>
</dbReference>
<dbReference type="Pfam" id="PF01478">
    <property type="entry name" value="Peptidase_A24"/>
    <property type="match status" value="1"/>
</dbReference>
<evidence type="ECO:0000256" key="1">
    <source>
        <dbReference type="ARBA" id="ARBA00005801"/>
    </source>
</evidence>
<dbReference type="AlphaFoldDB" id="A0A934W079"/>
<keyword evidence="5" id="KW-1185">Reference proteome</keyword>
<evidence type="ECO:0000259" key="3">
    <source>
        <dbReference type="Pfam" id="PF01478"/>
    </source>
</evidence>
<feature type="transmembrane region" description="Helical" evidence="2">
    <location>
        <begin position="138"/>
        <end position="155"/>
    </location>
</feature>
<organism evidence="4 5">
    <name type="scientific">Noviherbaspirillum pedocola</name>
    <dbReference type="NCBI Taxonomy" id="2801341"/>
    <lineage>
        <taxon>Bacteria</taxon>
        <taxon>Pseudomonadati</taxon>
        <taxon>Pseudomonadota</taxon>
        <taxon>Betaproteobacteria</taxon>
        <taxon>Burkholderiales</taxon>
        <taxon>Oxalobacteraceae</taxon>
        <taxon>Noviherbaspirillum</taxon>
    </lineage>
</organism>
<dbReference type="GO" id="GO:0005886">
    <property type="term" value="C:plasma membrane"/>
    <property type="evidence" value="ECO:0007669"/>
    <property type="project" value="TreeGrafter"/>
</dbReference>
<keyword evidence="2" id="KW-0472">Membrane</keyword>
<feature type="transmembrane region" description="Helical" evidence="2">
    <location>
        <begin position="12"/>
        <end position="32"/>
    </location>
</feature>
<sequence length="186" mass="20176">MIDSGMIHVGSFFIEVETALMILMLSIASITDIVSRKIPNWLILAGITSSFLYQVLSPYGFGFSTWLAGLSVGLLTLFPLYALRVMGAGDVKLMAAVGSFLGGSAAFSTLIYTLISGGVLALVFILFKRTWKSSFQNVTLIGMHMFSSVLAKRVYLAEYPVQTSGHLPYAVAIFAGTLLHLYVFRG</sequence>
<dbReference type="GO" id="GO:0004190">
    <property type="term" value="F:aspartic-type endopeptidase activity"/>
    <property type="evidence" value="ECO:0007669"/>
    <property type="project" value="InterPro"/>
</dbReference>
<dbReference type="PANTHER" id="PTHR30487:SF0">
    <property type="entry name" value="PREPILIN LEADER PEPTIDASE_N-METHYLTRANSFERASE-RELATED"/>
    <property type="match status" value="1"/>
</dbReference>
<feature type="transmembrane region" description="Helical" evidence="2">
    <location>
        <begin position="167"/>
        <end position="184"/>
    </location>
</feature>
<dbReference type="RefSeq" id="WP_200590532.1">
    <property type="nucleotide sequence ID" value="NZ_JAEPBG010000001.1"/>
</dbReference>
<feature type="transmembrane region" description="Helical" evidence="2">
    <location>
        <begin position="38"/>
        <end position="56"/>
    </location>
</feature>
<dbReference type="GO" id="GO:0006465">
    <property type="term" value="P:signal peptide processing"/>
    <property type="evidence" value="ECO:0007669"/>
    <property type="project" value="TreeGrafter"/>
</dbReference>
<keyword evidence="2" id="KW-1133">Transmembrane helix</keyword>
<evidence type="ECO:0000313" key="4">
    <source>
        <dbReference type="EMBL" id="MBK4733811.1"/>
    </source>
</evidence>
<keyword evidence="2" id="KW-0812">Transmembrane</keyword>
<gene>
    <name evidence="4" type="ORF">JJB74_04210</name>
</gene>
<name>A0A934W079_9BURK</name>
<dbReference type="InterPro" id="IPR050882">
    <property type="entry name" value="Prepilin_peptidase/N-MTase"/>
</dbReference>
<proteinExistence type="inferred from homology"/>
<feature type="transmembrane region" description="Helical" evidence="2">
    <location>
        <begin position="63"/>
        <end position="83"/>
    </location>
</feature>
<comment type="caution">
    <text evidence="4">The sequence shown here is derived from an EMBL/GenBank/DDBJ whole genome shotgun (WGS) entry which is preliminary data.</text>
</comment>
<feature type="transmembrane region" description="Helical" evidence="2">
    <location>
        <begin position="103"/>
        <end position="126"/>
    </location>
</feature>
<dbReference type="PANTHER" id="PTHR30487">
    <property type="entry name" value="TYPE 4 PREPILIN-LIKE PROTEINS LEADER PEPTIDE-PROCESSING ENZYME"/>
    <property type="match status" value="1"/>
</dbReference>
<feature type="domain" description="Prepilin type IV endopeptidase peptidase" evidence="3">
    <location>
        <begin position="20"/>
        <end position="122"/>
    </location>
</feature>
<accession>A0A934W079</accession>
<dbReference type="InterPro" id="IPR000045">
    <property type="entry name" value="Prepilin_IV_endopep_pep"/>
</dbReference>
<dbReference type="Gene3D" id="1.20.120.1220">
    <property type="match status" value="1"/>
</dbReference>